<dbReference type="AlphaFoldDB" id="A0A256FM50"/>
<proteinExistence type="predicted"/>
<keyword evidence="2" id="KW-1185">Reference proteome</keyword>
<accession>A0A256FM50</accession>
<gene>
    <name evidence="1" type="ORF">CEV31_2672</name>
</gene>
<sequence>MFVSDQSNEISIKMTLRSKIFKLSSTVDVEELTHKLSPHDPNRD</sequence>
<dbReference type="Proteomes" id="UP000215590">
    <property type="component" value="Unassembled WGS sequence"/>
</dbReference>
<dbReference type="EMBL" id="NNRJ01000049">
    <property type="protein sequence ID" value="OYR15925.1"/>
    <property type="molecule type" value="Genomic_DNA"/>
</dbReference>
<evidence type="ECO:0000313" key="2">
    <source>
        <dbReference type="Proteomes" id="UP000215590"/>
    </source>
</evidence>
<evidence type="ECO:0000313" key="1">
    <source>
        <dbReference type="EMBL" id="OYR15925.1"/>
    </source>
</evidence>
<name>A0A256FM50_9HYPH</name>
<reference evidence="1 2" key="1">
    <citation type="submission" date="2017-07" db="EMBL/GenBank/DDBJ databases">
        <title>Phylogenetic study on the rhizospheric bacterium Ochrobactrum sp. A44.</title>
        <authorList>
            <person name="Krzyzanowska D.M."/>
            <person name="Ossowicki A."/>
            <person name="Rajewska M."/>
            <person name="Maciag T."/>
            <person name="Kaczynski Z."/>
            <person name="Czerwicka M."/>
            <person name="Jafra S."/>
        </authorList>
    </citation>
    <scope>NUCLEOTIDE SEQUENCE [LARGE SCALE GENOMIC DNA]</scope>
    <source>
        <strain evidence="1 2">DSM 7216</strain>
    </source>
</reference>
<organism evidence="1 2">
    <name type="scientific">Brucella thiophenivorans</name>
    <dbReference type="NCBI Taxonomy" id="571255"/>
    <lineage>
        <taxon>Bacteria</taxon>
        <taxon>Pseudomonadati</taxon>
        <taxon>Pseudomonadota</taxon>
        <taxon>Alphaproteobacteria</taxon>
        <taxon>Hyphomicrobiales</taxon>
        <taxon>Brucellaceae</taxon>
        <taxon>Brucella/Ochrobactrum group</taxon>
        <taxon>Brucella</taxon>
    </lineage>
</organism>
<protein>
    <submittedName>
        <fullName evidence="1">Uncharacterized protein</fullName>
    </submittedName>
</protein>
<comment type="caution">
    <text evidence="1">The sequence shown here is derived from an EMBL/GenBank/DDBJ whole genome shotgun (WGS) entry which is preliminary data.</text>
</comment>